<gene>
    <name evidence="7" type="ORF">ACFOVU_18695</name>
</gene>
<proteinExistence type="predicted"/>
<dbReference type="InterPro" id="IPR050090">
    <property type="entry name" value="Tyrosine_recombinase_XerCD"/>
</dbReference>
<evidence type="ECO:0000256" key="2">
    <source>
        <dbReference type="ARBA" id="ARBA00023172"/>
    </source>
</evidence>
<reference evidence="8" key="1">
    <citation type="journal article" date="2019" name="Int. J. Syst. Evol. Microbiol.">
        <title>The Global Catalogue of Microorganisms (GCM) 10K type strain sequencing project: providing services to taxonomists for standard genome sequencing and annotation.</title>
        <authorList>
            <consortium name="The Broad Institute Genomics Platform"/>
            <consortium name="The Broad Institute Genome Sequencing Center for Infectious Disease"/>
            <person name="Wu L."/>
            <person name="Ma J."/>
        </authorList>
    </citation>
    <scope>NUCLEOTIDE SEQUENCE [LARGE SCALE GENOMIC DNA]</scope>
    <source>
        <strain evidence="8">TBRC 1826</strain>
    </source>
</reference>
<dbReference type="InterPro" id="IPR010998">
    <property type="entry name" value="Integrase_recombinase_N"/>
</dbReference>
<dbReference type="PROSITE" id="PS51898">
    <property type="entry name" value="TYR_RECOMBINASE"/>
    <property type="match status" value="1"/>
</dbReference>
<feature type="domain" description="Tyr recombinase" evidence="5">
    <location>
        <begin position="179"/>
        <end position="396"/>
    </location>
</feature>
<dbReference type="InterPro" id="IPR013762">
    <property type="entry name" value="Integrase-like_cat_sf"/>
</dbReference>
<comment type="caution">
    <text evidence="7">The sequence shown here is derived from an EMBL/GenBank/DDBJ whole genome shotgun (WGS) entry which is preliminary data.</text>
</comment>
<dbReference type="RefSeq" id="WP_378535400.1">
    <property type="nucleotide sequence ID" value="NZ_JBHSBH010000012.1"/>
</dbReference>
<protein>
    <submittedName>
        <fullName evidence="7">Tyrosine-type recombinase/integrase</fullName>
    </submittedName>
</protein>
<dbReference type="InterPro" id="IPR011010">
    <property type="entry name" value="DNA_brk_join_enz"/>
</dbReference>
<dbReference type="CDD" id="cd01189">
    <property type="entry name" value="INT_ICEBs1_C_like"/>
    <property type="match status" value="1"/>
</dbReference>
<dbReference type="PANTHER" id="PTHR30349:SF91">
    <property type="entry name" value="INTA PROTEIN"/>
    <property type="match status" value="1"/>
</dbReference>
<evidence type="ECO:0000259" key="5">
    <source>
        <dbReference type="PROSITE" id="PS51898"/>
    </source>
</evidence>
<evidence type="ECO:0000313" key="7">
    <source>
        <dbReference type="EMBL" id="MFC3997970.1"/>
    </source>
</evidence>
<accession>A0ABV8FPG3</accession>
<evidence type="ECO:0000256" key="4">
    <source>
        <dbReference type="SAM" id="MobiDB-lite"/>
    </source>
</evidence>
<dbReference type="Gene3D" id="1.10.150.130">
    <property type="match status" value="1"/>
</dbReference>
<organism evidence="7 8">
    <name type="scientific">Nocardiopsis sediminis</name>
    <dbReference type="NCBI Taxonomy" id="1778267"/>
    <lineage>
        <taxon>Bacteria</taxon>
        <taxon>Bacillati</taxon>
        <taxon>Actinomycetota</taxon>
        <taxon>Actinomycetes</taxon>
        <taxon>Streptosporangiales</taxon>
        <taxon>Nocardiopsidaceae</taxon>
        <taxon>Nocardiopsis</taxon>
    </lineage>
</organism>
<keyword evidence="2" id="KW-0233">DNA recombination</keyword>
<keyword evidence="8" id="KW-1185">Reference proteome</keyword>
<dbReference type="Proteomes" id="UP001595847">
    <property type="component" value="Unassembled WGS sequence"/>
</dbReference>
<feature type="region of interest" description="Disordered" evidence="4">
    <location>
        <begin position="1"/>
        <end position="21"/>
    </location>
</feature>
<dbReference type="EMBL" id="JBHSBH010000012">
    <property type="protein sequence ID" value="MFC3997970.1"/>
    <property type="molecule type" value="Genomic_DNA"/>
</dbReference>
<evidence type="ECO:0000256" key="1">
    <source>
        <dbReference type="ARBA" id="ARBA00023125"/>
    </source>
</evidence>
<dbReference type="PROSITE" id="PS51900">
    <property type="entry name" value="CB"/>
    <property type="match status" value="1"/>
</dbReference>
<dbReference type="InterPro" id="IPR044068">
    <property type="entry name" value="CB"/>
</dbReference>
<evidence type="ECO:0000256" key="3">
    <source>
        <dbReference type="PROSITE-ProRule" id="PRU01248"/>
    </source>
</evidence>
<evidence type="ECO:0000313" key="8">
    <source>
        <dbReference type="Proteomes" id="UP001595847"/>
    </source>
</evidence>
<dbReference type="Pfam" id="PF00589">
    <property type="entry name" value="Phage_integrase"/>
    <property type="match status" value="1"/>
</dbReference>
<keyword evidence="1 3" id="KW-0238">DNA-binding</keyword>
<dbReference type="PANTHER" id="PTHR30349">
    <property type="entry name" value="PHAGE INTEGRASE-RELATED"/>
    <property type="match status" value="1"/>
</dbReference>
<dbReference type="SUPFAM" id="SSF56349">
    <property type="entry name" value="DNA breaking-rejoining enzymes"/>
    <property type="match status" value="1"/>
</dbReference>
<name>A0ABV8FPG3_9ACTN</name>
<feature type="domain" description="Core-binding (CB)" evidence="6">
    <location>
        <begin position="75"/>
        <end position="158"/>
    </location>
</feature>
<dbReference type="InterPro" id="IPR002104">
    <property type="entry name" value="Integrase_catalytic"/>
</dbReference>
<sequence length="417" mass="46670">MTDKSKRTRQPNGASSIYFGKDGRWHGRVTVGVNDDGTPDRRHVARKSRKDLTKAVRELERKRDAGTVPKAGRRWRVAGWLTHWLEEIAAPSVSEYTYSGYRVDVNVHLIPGAGAHWLDKLQPEHLERLYAKMQANGSKPATAHHAHRTIRTALNEAVRRGHLAKNPVLLAKPPKLTEEETEPYSVGEVRHLLKLATARRNGARWAIALALGLRQGESLGLRWPDIDLVSGGLRVRRNLLRPKYAHGCGDPCGRKPGFCPERVRTNPLTKDTKSAAGRRPIGLPGPLAELLREHKAAQEKEREAAGELWEDGGWVFADEFGRSLNTNTDFHEWKALLKEAGLREARLHDARHTAATVLLILGVQERAVMGIMGWSSSSMAKRYQHVVDEVRMDVADRIGELIWEPSDEGEEGPEEAN</sequence>
<evidence type="ECO:0000259" key="6">
    <source>
        <dbReference type="PROSITE" id="PS51900"/>
    </source>
</evidence>
<dbReference type="Gene3D" id="1.10.443.10">
    <property type="entry name" value="Intergrase catalytic core"/>
    <property type="match status" value="1"/>
</dbReference>